<keyword evidence="1" id="KW-0472">Membrane</keyword>
<evidence type="ECO:0000313" key="2">
    <source>
        <dbReference type="EMBL" id="EFD88997.1"/>
    </source>
</evidence>
<evidence type="ECO:0000313" key="3">
    <source>
        <dbReference type="Proteomes" id="UP000003075"/>
    </source>
</evidence>
<reference evidence="2 3" key="1">
    <citation type="journal article" date="2010" name="Appl. Microbiol. Biotechnol.">
        <title>Genotypic diversity in Oenococcus oeni by high-density microarray comparative genome hybridization and whole genome sequencing.</title>
        <authorList>
            <person name="Borneman A.R."/>
            <person name="Bartowsky E.J."/>
            <person name="McCarthy J."/>
            <person name="Chambers P.J."/>
        </authorList>
    </citation>
    <scope>NUCLEOTIDE SEQUENCE [LARGE SCALE GENOMIC DNA]</scope>
    <source>
        <strain evidence="2 3">AWRIB429</strain>
    </source>
</reference>
<dbReference type="RefSeq" id="WP_002818369.1">
    <property type="nucleotide sequence ID" value="NZ_ACSE01000006.1"/>
</dbReference>
<accession>D3L806</accession>
<gene>
    <name evidence="2" type="ORF">AWRIB429_0486</name>
</gene>
<sequence length="107" mass="12424">MQKEADTAGNKYATWQMLRFVFGEVLHNRWILILNVVALTIITMLQFVIPQIEQFIIDSVIPKKRFQLADRFNCGFITDGRFFRLAELFFGLLHGSAEPIGDYRIAQ</sequence>
<keyword evidence="1" id="KW-1133">Transmembrane helix</keyword>
<dbReference type="GeneID" id="89224764"/>
<comment type="caution">
    <text evidence="2">The sequence shown here is derived from an EMBL/GenBank/DDBJ whole genome shotgun (WGS) entry which is preliminary data.</text>
</comment>
<keyword evidence="1" id="KW-0812">Transmembrane</keyword>
<evidence type="ECO:0000256" key="1">
    <source>
        <dbReference type="SAM" id="Phobius"/>
    </source>
</evidence>
<dbReference type="Proteomes" id="UP000003075">
    <property type="component" value="Unassembled WGS sequence"/>
</dbReference>
<proteinExistence type="predicted"/>
<organism evidence="2 3">
    <name type="scientific">Oenococcus oeni AWRIB429</name>
    <dbReference type="NCBI Taxonomy" id="655225"/>
    <lineage>
        <taxon>Bacteria</taxon>
        <taxon>Bacillati</taxon>
        <taxon>Bacillota</taxon>
        <taxon>Bacilli</taxon>
        <taxon>Lactobacillales</taxon>
        <taxon>Lactobacillaceae</taxon>
        <taxon>Oenococcus</taxon>
    </lineage>
</organism>
<dbReference type="AlphaFoldDB" id="D3L806"/>
<dbReference type="EMBL" id="ACSE01000006">
    <property type="protein sequence ID" value="EFD88997.1"/>
    <property type="molecule type" value="Genomic_DNA"/>
</dbReference>
<name>D3L806_OENOE</name>
<protein>
    <submittedName>
        <fullName evidence="2">Uncharacterized protein</fullName>
    </submittedName>
</protein>
<feature type="transmembrane region" description="Helical" evidence="1">
    <location>
        <begin position="30"/>
        <end position="49"/>
    </location>
</feature>